<name>A0A4Y7TX75_COPMI</name>
<protein>
    <submittedName>
        <fullName evidence="2">Uncharacterized protein</fullName>
    </submittedName>
</protein>
<reference evidence="2 3" key="1">
    <citation type="journal article" date="2019" name="Nat. Ecol. Evol.">
        <title>Megaphylogeny resolves global patterns of mushroom evolution.</title>
        <authorList>
            <person name="Varga T."/>
            <person name="Krizsan K."/>
            <person name="Foldi C."/>
            <person name="Dima B."/>
            <person name="Sanchez-Garcia M."/>
            <person name="Sanchez-Ramirez S."/>
            <person name="Szollosi G.J."/>
            <person name="Szarkandi J.G."/>
            <person name="Papp V."/>
            <person name="Albert L."/>
            <person name="Andreopoulos W."/>
            <person name="Angelini C."/>
            <person name="Antonin V."/>
            <person name="Barry K.W."/>
            <person name="Bougher N.L."/>
            <person name="Buchanan P."/>
            <person name="Buyck B."/>
            <person name="Bense V."/>
            <person name="Catcheside P."/>
            <person name="Chovatia M."/>
            <person name="Cooper J."/>
            <person name="Damon W."/>
            <person name="Desjardin D."/>
            <person name="Finy P."/>
            <person name="Geml J."/>
            <person name="Haridas S."/>
            <person name="Hughes K."/>
            <person name="Justo A."/>
            <person name="Karasinski D."/>
            <person name="Kautmanova I."/>
            <person name="Kiss B."/>
            <person name="Kocsube S."/>
            <person name="Kotiranta H."/>
            <person name="LaButti K.M."/>
            <person name="Lechner B.E."/>
            <person name="Liimatainen K."/>
            <person name="Lipzen A."/>
            <person name="Lukacs Z."/>
            <person name="Mihaltcheva S."/>
            <person name="Morgado L.N."/>
            <person name="Niskanen T."/>
            <person name="Noordeloos M.E."/>
            <person name="Ohm R.A."/>
            <person name="Ortiz-Santana B."/>
            <person name="Ovrebo C."/>
            <person name="Racz N."/>
            <person name="Riley R."/>
            <person name="Savchenko A."/>
            <person name="Shiryaev A."/>
            <person name="Soop K."/>
            <person name="Spirin V."/>
            <person name="Szebenyi C."/>
            <person name="Tomsovsky M."/>
            <person name="Tulloss R.E."/>
            <person name="Uehling J."/>
            <person name="Grigoriev I.V."/>
            <person name="Vagvolgyi C."/>
            <person name="Papp T."/>
            <person name="Martin F.M."/>
            <person name="Miettinen O."/>
            <person name="Hibbett D.S."/>
            <person name="Nagy L.G."/>
        </authorList>
    </citation>
    <scope>NUCLEOTIDE SEQUENCE [LARGE SCALE GENOMIC DNA]</scope>
    <source>
        <strain evidence="2 3">FP101781</strain>
    </source>
</reference>
<evidence type="ECO:0000313" key="3">
    <source>
        <dbReference type="Proteomes" id="UP000298030"/>
    </source>
</evidence>
<organism evidence="2 3">
    <name type="scientific">Coprinellus micaceus</name>
    <name type="common">Glistening ink-cap mushroom</name>
    <name type="synonym">Coprinus micaceus</name>
    <dbReference type="NCBI Taxonomy" id="71717"/>
    <lineage>
        <taxon>Eukaryota</taxon>
        <taxon>Fungi</taxon>
        <taxon>Dikarya</taxon>
        <taxon>Basidiomycota</taxon>
        <taxon>Agaricomycotina</taxon>
        <taxon>Agaricomycetes</taxon>
        <taxon>Agaricomycetidae</taxon>
        <taxon>Agaricales</taxon>
        <taxon>Agaricineae</taxon>
        <taxon>Psathyrellaceae</taxon>
        <taxon>Coprinellus</taxon>
    </lineage>
</organism>
<keyword evidence="3" id="KW-1185">Reference proteome</keyword>
<feature type="compositionally biased region" description="Basic and acidic residues" evidence="1">
    <location>
        <begin position="71"/>
        <end position="87"/>
    </location>
</feature>
<proteinExistence type="predicted"/>
<dbReference type="Proteomes" id="UP000298030">
    <property type="component" value="Unassembled WGS sequence"/>
</dbReference>
<sequence>MGLGQAKAHRDRRWEGHRQVWGQSRPGTMRTCIGIDRRAASFQRALTKSRIPLKLEQDGRGYKTLSTESDTDTRTEPLPPRCEDRYDDSRQKLWPRILRA</sequence>
<evidence type="ECO:0000256" key="1">
    <source>
        <dbReference type="SAM" id="MobiDB-lite"/>
    </source>
</evidence>
<accession>A0A4Y7TX75</accession>
<feature type="region of interest" description="Disordered" evidence="1">
    <location>
        <begin position="57"/>
        <end position="87"/>
    </location>
</feature>
<comment type="caution">
    <text evidence="2">The sequence shown here is derived from an EMBL/GenBank/DDBJ whole genome shotgun (WGS) entry which is preliminary data.</text>
</comment>
<evidence type="ECO:0000313" key="2">
    <source>
        <dbReference type="EMBL" id="TEB38775.1"/>
    </source>
</evidence>
<dbReference type="EMBL" id="QPFP01000002">
    <property type="protein sequence ID" value="TEB38775.1"/>
    <property type="molecule type" value="Genomic_DNA"/>
</dbReference>
<gene>
    <name evidence="2" type="ORF">FA13DRAFT_1724716</name>
</gene>
<dbReference type="AlphaFoldDB" id="A0A4Y7TX75"/>